<name>A0A0G4KW10_VERLO</name>
<dbReference type="PANTHER" id="PTHR13466">
    <property type="entry name" value="TEX2 PROTEIN-RELATED"/>
    <property type="match status" value="1"/>
</dbReference>
<dbReference type="GO" id="GO:0005789">
    <property type="term" value="C:endoplasmic reticulum membrane"/>
    <property type="evidence" value="ECO:0007669"/>
    <property type="project" value="UniProtKB-SubCell"/>
</dbReference>
<keyword evidence="3" id="KW-1185">Reference proteome</keyword>
<comment type="subcellular location">
    <subcellularLocation>
        <location evidence="1">Endoplasmic reticulum membrane</location>
    </subcellularLocation>
</comment>
<dbReference type="GO" id="GO:0032865">
    <property type="term" value="C:ERMES complex"/>
    <property type="evidence" value="ECO:0007669"/>
    <property type="project" value="TreeGrafter"/>
</dbReference>
<dbReference type="AlphaFoldDB" id="A0A0G4KW10"/>
<feature type="non-terminal residue" evidence="2">
    <location>
        <position position="97"/>
    </location>
</feature>
<accession>A0A0G4KW10</accession>
<dbReference type="GO" id="GO:0015914">
    <property type="term" value="P:phospholipid transport"/>
    <property type="evidence" value="ECO:0007669"/>
    <property type="project" value="TreeGrafter"/>
</dbReference>
<reference evidence="2 3" key="1">
    <citation type="submission" date="2015-05" db="EMBL/GenBank/DDBJ databases">
        <authorList>
            <person name="Wang D.B."/>
            <person name="Wang M."/>
        </authorList>
    </citation>
    <scope>NUCLEOTIDE SEQUENCE [LARGE SCALE GENOMIC DNA]</scope>
    <source>
        <strain evidence="2">VL1</strain>
    </source>
</reference>
<proteinExistence type="predicted"/>
<dbReference type="EMBL" id="CVQH01005014">
    <property type="protein sequence ID" value="CRK13856.1"/>
    <property type="molecule type" value="Genomic_DNA"/>
</dbReference>
<protein>
    <recommendedName>
        <fullName evidence="4">SMP-LTD domain-containing protein</fullName>
    </recommendedName>
</protein>
<organism evidence="2 3">
    <name type="scientific">Verticillium longisporum</name>
    <name type="common">Verticillium dahliae var. longisporum</name>
    <dbReference type="NCBI Taxonomy" id="100787"/>
    <lineage>
        <taxon>Eukaryota</taxon>
        <taxon>Fungi</taxon>
        <taxon>Dikarya</taxon>
        <taxon>Ascomycota</taxon>
        <taxon>Pezizomycotina</taxon>
        <taxon>Sordariomycetes</taxon>
        <taxon>Hypocreomycetidae</taxon>
        <taxon>Glomerellales</taxon>
        <taxon>Plectosphaerellaceae</taxon>
        <taxon>Verticillium</taxon>
    </lineage>
</organism>
<dbReference type="CDD" id="cd21675">
    <property type="entry name" value="SMP_TEX2"/>
    <property type="match status" value="1"/>
</dbReference>
<dbReference type="GO" id="GO:0008289">
    <property type="term" value="F:lipid binding"/>
    <property type="evidence" value="ECO:0007669"/>
    <property type="project" value="TreeGrafter"/>
</dbReference>
<gene>
    <name evidence="2" type="ORF">BN1708_017199</name>
</gene>
<evidence type="ECO:0000256" key="1">
    <source>
        <dbReference type="ARBA" id="ARBA00004586"/>
    </source>
</evidence>
<dbReference type="GO" id="GO:1990456">
    <property type="term" value="P:mitochondrion-endoplasmic reticulum membrane tethering"/>
    <property type="evidence" value="ECO:0007669"/>
    <property type="project" value="TreeGrafter"/>
</dbReference>
<dbReference type="Proteomes" id="UP000044602">
    <property type="component" value="Unassembled WGS sequence"/>
</dbReference>
<evidence type="ECO:0000313" key="3">
    <source>
        <dbReference type="Proteomes" id="UP000044602"/>
    </source>
</evidence>
<evidence type="ECO:0000313" key="2">
    <source>
        <dbReference type="EMBL" id="CRK13856.1"/>
    </source>
</evidence>
<evidence type="ECO:0008006" key="4">
    <source>
        <dbReference type="Google" id="ProtNLM"/>
    </source>
</evidence>
<sequence length="97" mass="11378">MEADVKYNGNFRMEVAATARLDLGSRFKVREVDLVLAVVLHKLDGHVFFKIKPPPSNRVWFSFQTMPKMEMTIEPIVSSRQITYTLILRQIEHRMKE</sequence>
<dbReference type="PANTHER" id="PTHR13466:SF19">
    <property type="entry name" value="NUCLEUS-VACUOLE JUNCTION PROTEIN 2"/>
    <property type="match status" value="1"/>
</dbReference>
<dbReference type="STRING" id="100787.A0A0G4KW10"/>